<proteinExistence type="predicted"/>
<sequence>MTNPILDRILDSVQYHKIPCVKRDASGWIPTVTRTKSSQLFKDDAVLLYATIPSLLTGTPLSHLAKALKVVSLYRIPEAPHQVQCMRSATSPSI</sequence>
<accession>A0A0C3NVT2</accession>
<name>A0A0C3NVT2_PISTI</name>
<keyword evidence="2" id="KW-1185">Reference proteome</keyword>
<dbReference type="InParanoid" id="A0A0C3NVT2"/>
<evidence type="ECO:0000313" key="1">
    <source>
        <dbReference type="EMBL" id="KIN99313.1"/>
    </source>
</evidence>
<protein>
    <submittedName>
        <fullName evidence="1">Uncharacterized protein</fullName>
    </submittedName>
</protein>
<reference evidence="1 2" key="1">
    <citation type="submission" date="2014-04" db="EMBL/GenBank/DDBJ databases">
        <authorList>
            <consortium name="DOE Joint Genome Institute"/>
            <person name="Kuo A."/>
            <person name="Kohler A."/>
            <person name="Costa M.D."/>
            <person name="Nagy L.G."/>
            <person name="Floudas D."/>
            <person name="Copeland A."/>
            <person name="Barry K.W."/>
            <person name="Cichocki N."/>
            <person name="Veneault-Fourrey C."/>
            <person name="LaButti K."/>
            <person name="Lindquist E.A."/>
            <person name="Lipzen A."/>
            <person name="Lundell T."/>
            <person name="Morin E."/>
            <person name="Murat C."/>
            <person name="Sun H."/>
            <person name="Tunlid A."/>
            <person name="Henrissat B."/>
            <person name="Grigoriev I.V."/>
            <person name="Hibbett D.S."/>
            <person name="Martin F."/>
            <person name="Nordberg H.P."/>
            <person name="Cantor M.N."/>
            <person name="Hua S.X."/>
        </authorList>
    </citation>
    <scope>NUCLEOTIDE SEQUENCE [LARGE SCALE GENOMIC DNA]</scope>
    <source>
        <strain evidence="1 2">Marx 270</strain>
    </source>
</reference>
<organism evidence="1 2">
    <name type="scientific">Pisolithus tinctorius Marx 270</name>
    <dbReference type="NCBI Taxonomy" id="870435"/>
    <lineage>
        <taxon>Eukaryota</taxon>
        <taxon>Fungi</taxon>
        <taxon>Dikarya</taxon>
        <taxon>Basidiomycota</taxon>
        <taxon>Agaricomycotina</taxon>
        <taxon>Agaricomycetes</taxon>
        <taxon>Agaricomycetidae</taxon>
        <taxon>Boletales</taxon>
        <taxon>Sclerodermatineae</taxon>
        <taxon>Pisolithaceae</taxon>
        <taxon>Pisolithus</taxon>
    </lineage>
</organism>
<dbReference type="EMBL" id="KN832006">
    <property type="protein sequence ID" value="KIN99313.1"/>
    <property type="molecule type" value="Genomic_DNA"/>
</dbReference>
<dbReference type="HOGENOM" id="CLU_2387081_0_0_1"/>
<gene>
    <name evidence="1" type="ORF">M404DRAFT_1004803</name>
</gene>
<reference evidence="2" key="2">
    <citation type="submission" date="2015-01" db="EMBL/GenBank/DDBJ databases">
        <title>Evolutionary Origins and Diversification of the Mycorrhizal Mutualists.</title>
        <authorList>
            <consortium name="DOE Joint Genome Institute"/>
            <consortium name="Mycorrhizal Genomics Consortium"/>
            <person name="Kohler A."/>
            <person name="Kuo A."/>
            <person name="Nagy L.G."/>
            <person name="Floudas D."/>
            <person name="Copeland A."/>
            <person name="Barry K.W."/>
            <person name="Cichocki N."/>
            <person name="Veneault-Fourrey C."/>
            <person name="LaButti K."/>
            <person name="Lindquist E.A."/>
            <person name="Lipzen A."/>
            <person name="Lundell T."/>
            <person name="Morin E."/>
            <person name="Murat C."/>
            <person name="Riley R."/>
            <person name="Ohm R."/>
            <person name="Sun H."/>
            <person name="Tunlid A."/>
            <person name="Henrissat B."/>
            <person name="Grigoriev I.V."/>
            <person name="Hibbett D.S."/>
            <person name="Martin F."/>
        </authorList>
    </citation>
    <scope>NUCLEOTIDE SEQUENCE [LARGE SCALE GENOMIC DNA]</scope>
    <source>
        <strain evidence="2">Marx 270</strain>
    </source>
</reference>
<evidence type="ECO:0000313" key="2">
    <source>
        <dbReference type="Proteomes" id="UP000054217"/>
    </source>
</evidence>
<dbReference type="AlphaFoldDB" id="A0A0C3NVT2"/>
<dbReference type="Proteomes" id="UP000054217">
    <property type="component" value="Unassembled WGS sequence"/>
</dbReference>